<dbReference type="eggNOG" id="COG4942">
    <property type="taxonomic scope" value="Bacteria"/>
</dbReference>
<dbReference type="OrthoDB" id="1488184at2"/>
<dbReference type="Proteomes" id="UP000007590">
    <property type="component" value="Chromosome"/>
</dbReference>
<name>H8KU88_SOLCM</name>
<evidence type="ECO:0000313" key="1">
    <source>
        <dbReference type="EMBL" id="AFD07200.1"/>
    </source>
</evidence>
<dbReference type="STRING" id="929556.Solca_2147"/>
<reference evidence="1" key="1">
    <citation type="submission" date="2012-02" db="EMBL/GenBank/DDBJ databases">
        <title>The complete genome of Solitalea canadensis DSM 3403.</title>
        <authorList>
            <consortium name="US DOE Joint Genome Institute (JGI-PGF)"/>
            <person name="Lucas S."/>
            <person name="Copeland A."/>
            <person name="Lapidus A."/>
            <person name="Glavina del Rio T."/>
            <person name="Dalin E."/>
            <person name="Tice H."/>
            <person name="Bruce D."/>
            <person name="Goodwin L."/>
            <person name="Pitluck S."/>
            <person name="Peters L."/>
            <person name="Ovchinnikova G."/>
            <person name="Lu M."/>
            <person name="Kyrpides N."/>
            <person name="Mavromatis K."/>
            <person name="Ivanova N."/>
            <person name="Brettin T."/>
            <person name="Detter J.C."/>
            <person name="Han C."/>
            <person name="Larimer F."/>
            <person name="Land M."/>
            <person name="Hauser L."/>
            <person name="Markowitz V."/>
            <person name="Cheng J.-F."/>
            <person name="Hugenholtz P."/>
            <person name="Woyke T."/>
            <person name="Wu D."/>
            <person name="Spring S."/>
            <person name="Schroeder M."/>
            <person name="Kopitz M."/>
            <person name="Brambilla E."/>
            <person name="Klenk H.-P."/>
            <person name="Eisen J.A."/>
        </authorList>
    </citation>
    <scope>NUCLEOTIDE SEQUENCE</scope>
    <source>
        <strain evidence="1">DSM 3403</strain>
    </source>
</reference>
<dbReference type="KEGG" id="scn:Solca_2147"/>
<sequence length="421" mass="48588">MKAGAHIIQRQSIDIQFENMENDNGLQNRLADLFYDRLEPGMEQLLDELFGEKYYASVEKLEIECEVLNEKDWEEGLAEQIIQKLREKLSPVNKREIKDAKVEELTAPEIFLFFLENGSFPWNNRVNSINELEQLISVNNELLAKLTEKIKEYPKIAERLALQFSEKFTSTVITELTKERQWERSELNSRISKLDSTLNRQAVDGAILKMLASDHHDNPTEQLLEKLVDKALAKNKAIDEKIDKTIDKNINKKEDNNCYITNAGLILLHPFLSILFEQLKLIHENEWIDELAQTKAVLVLDYLVTGNEKAAEFNLMLNKILCGFAINNIIRTDVALDHEAKNECETLLKNVIVHWSALKNTGIDALRETFLQRNGKLSPVDNGWLLTVEQKSTDILLGYLPWGFGVIRLPWMKEIVHTDWC</sequence>
<dbReference type="Pfam" id="PF19268">
    <property type="entry name" value="CIS_TMP"/>
    <property type="match status" value="1"/>
</dbReference>
<dbReference type="InterPro" id="IPR045538">
    <property type="entry name" value="CIS_TMP"/>
</dbReference>
<protein>
    <submittedName>
        <fullName evidence="1">Uncharacterized protein</fullName>
    </submittedName>
</protein>
<dbReference type="RefSeq" id="WP_014680427.1">
    <property type="nucleotide sequence ID" value="NC_017770.1"/>
</dbReference>
<gene>
    <name evidence="1" type="ordered locus">Solca_2147</name>
</gene>
<proteinExistence type="predicted"/>
<keyword evidence="2" id="KW-1185">Reference proteome</keyword>
<evidence type="ECO:0000313" key="2">
    <source>
        <dbReference type="Proteomes" id="UP000007590"/>
    </source>
</evidence>
<dbReference type="HOGENOM" id="CLU_032286_0_0_10"/>
<accession>H8KU88</accession>
<dbReference type="EMBL" id="CP003349">
    <property type="protein sequence ID" value="AFD07200.1"/>
    <property type="molecule type" value="Genomic_DNA"/>
</dbReference>
<dbReference type="AlphaFoldDB" id="H8KU88"/>
<organism evidence="1 2">
    <name type="scientific">Solitalea canadensis (strain ATCC 29591 / DSM 3403 / JCM 21819 / LMG 8368 / NBRC 15130 / NCIMB 12057 / USAM 9D)</name>
    <name type="common">Flexibacter canadensis</name>
    <dbReference type="NCBI Taxonomy" id="929556"/>
    <lineage>
        <taxon>Bacteria</taxon>
        <taxon>Pseudomonadati</taxon>
        <taxon>Bacteroidota</taxon>
        <taxon>Sphingobacteriia</taxon>
        <taxon>Sphingobacteriales</taxon>
        <taxon>Sphingobacteriaceae</taxon>
        <taxon>Solitalea</taxon>
    </lineage>
</organism>